<reference evidence="3" key="1">
    <citation type="submission" date="2014-04" db="EMBL/GenBank/DDBJ databases">
        <title>Evolutionary Origins and Diversification of the Mycorrhizal Mutualists.</title>
        <authorList>
            <consortium name="DOE Joint Genome Institute"/>
            <consortium name="Mycorrhizal Genomics Consortium"/>
            <person name="Kohler A."/>
            <person name="Kuo A."/>
            <person name="Nagy L.G."/>
            <person name="Floudas D."/>
            <person name="Copeland A."/>
            <person name="Barry K.W."/>
            <person name="Cichocki N."/>
            <person name="Veneault-Fourrey C."/>
            <person name="LaButti K."/>
            <person name="Lindquist E.A."/>
            <person name="Lipzen A."/>
            <person name="Lundell T."/>
            <person name="Morin E."/>
            <person name="Murat C."/>
            <person name="Riley R."/>
            <person name="Ohm R."/>
            <person name="Sun H."/>
            <person name="Tunlid A."/>
            <person name="Henrissat B."/>
            <person name="Grigoriev I.V."/>
            <person name="Hibbett D.S."/>
            <person name="Martin F."/>
        </authorList>
    </citation>
    <scope>NUCLEOTIDE SEQUENCE [LARGE SCALE GENOMIC DNA]</scope>
    <source>
        <strain evidence="3">FD-334 SS-4</strain>
    </source>
</reference>
<keyword evidence="3" id="KW-1185">Reference proteome</keyword>
<feature type="region of interest" description="Disordered" evidence="1">
    <location>
        <begin position="19"/>
        <end position="46"/>
    </location>
</feature>
<gene>
    <name evidence="2" type="ORF">HYPSUDRAFT_59699</name>
</gene>
<protein>
    <submittedName>
        <fullName evidence="2">Uncharacterized protein</fullName>
    </submittedName>
</protein>
<feature type="region of interest" description="Disordered" evidence="1">
    <location>
        <begin position="120"/>
        <end position="177"/>
    </location>
</feature>
<evidence type="ECO:0000313" key="2">
    <source>
        <dbReference type="EMBL" id="KJA13816.1"/>
    </source>
</evidence>
<dbReference type="EMBL" id="KN817712">
    <property type="protein sequence ID" value="KJA13816.1"/>
    <property type="molecule type" value="Genomic_DNA"/>
</dbReference>
<evidence type="ECO:0000313" key="3">
    <source>
        <dbReference type="Proteomes" id="UP000054270"/>
    </source>
</evidence>
<name>A0A0D2NB76_HYPSF</name>
<evidence type="ECO:0000256" key="1">
    <source>
        <dbReference type="SAM" id="MobiDB-lite"/>
    </source>
</evidence>
<dbReference type="AlphaFoldDB" id="A0A0D2NB76"/>
<dbReference type="Proteomes" id="UP000054270">
    <property type="component" value="Unassembled WGS sequence"/>
</dbReference>
<accession>A0A0D2NB76</accession>
<feature type="compositionally biased region" description="Low complexity" evidence="1">
    <location>
        <begin position="145"/>
        <end position="165"/>
    </location>
</feature>
<organism evidence="2 3">
    <name type="scientific">Hypholoma sublateritium (strain FD-334 SS-4)</name>
    <dbReference type="NCBI Taxonomy" id="945553"/>
    <lineage>
        <taxon>Eukaryota</taxon>
        <taxon>Fungi</taxon>
        <taxon>Dikarya</taxon>
        <taxon>Basidiomycota</taxon>
        <taxon>Agaricomycotina</taxon>
        <taxon>Agaricomycetes</taxon>
        <taxon>Agaricomycetidae</taxon>
        <taxon>Agaricales</taxon>
        <taxon>Agaricineae</taxon>
        <taxon>Strophariaceae</taxon>
        <taxon>Hypholoma</taxon>
    </lineage>
</organism>
<feature type="compositionally biased region" description="Low complexity" evidence="1">
    <location>
        <begin position="25"/>
        <end position="35"/>
    </location>
</feature>
<proteinExistence type="predicted"/>
<sequence>MTSCARYVNVSASTSERASLAFGPSTSSSTTTNNTRNDAFGPPSFSPGFAQGFGHPTLAQRTSLSFGLGRRASSAQPLLMRVWGAGVDADDVFTHPFSADHAALFAGSFSTAFGVAPGERSVGVQGERDHSPLPDVEPELFAPDFSFGGSSSSTSGSSAASSVGVPPGGMDGAVSPVSPIPVPPTVVAEAGAYEGSPLAGERCGTATMGAWRGFMHPALGRTGCNGGEIYHDGQRMDAQHLDGHHLDPHTQRLDVHSQYPDPYGHAQGMYSPRRAARWQDGHGQRAGHGHGRDVLRQRLPAGCDCTSSAFCFVVVAILGSYPPTRRRLHLPFHFSEERKWCVEMVCCVIPSAGVELVCSHWVLPAATQLE</sequence>